<name>A0AAV7USX5_PLEWA</name>
<protein>
    <submittedName>
        <fullName evidence="1">Uncharacterized protein</fullName>
    </submittedName>
</protein>
<organism evidence="1 2">
    <name type="scientific">Pleurodeles waltl</name>
    <name type="common">Iberian ribbed newt</name>
    <dbReference type="NCBI Taxonomy" id="8319"/>
    <lineage>
        <taxon>Eukaryota</taxon>
        <taxon>Metazoa</taxon>
        <taxon>Chordata</taxon>
        <taxon>Craniata</taxon>
        <taxon>Vertebrata</taxon>
        <taxon>Euteleostomi</taxon>
        <taxon>Amphibia</taxon>
        <taxon>Batrachia</taxon>
        <taxon>Caudata</taxon>
        <taxon>Salamandroidea</taxon>
        <taxon>Salamandridae</taxon>
        <taxon>Pleurodelinae</taxon>
        <taxon>Pleurodeles</taxon>
    </lineage>
</organism>
<reference evidence="1" key="1">
    <citation type="journal article" date="2022" name="bioRxiv">
        <title>Sequencing and chromosome-scale assembly of the giantPleurodeles waltlgenome.</title>
        <authorList>
            <person name="Brown T."/>
            <person name="Elewa A."/>
            <person name="Iarovenko S."/>
            <person name="Subramanian E."/>
            <person name="Araus A.J."/>
            <person name="Petzold A."/>
            <person name="Susuki M."/>
            <person name="Suzuki K.-i.T."/>
            <person name="Hayashi T."/>
            <person name="Toyoda A."/>
            <person name="Oliveira C."/>
            <person name="Osipova E."/>
            <person name="Leigh N.D."/>
            <person name="Simon A."/>
            <person name="Yun M.H."/>
        </authorList>
    </citation>
    <scope>NUCLEOTIDE SEQUENCE</scope>
    <source>
        <strain evidence="1">20211129_DDA</strain>
        <tissue evidence="1">Liver</tissue>
    </source>
</reference>
<keyword evidence="2" id="KW-1185">Reference proteome</keyword>
<proteinExistence type="predicted"/>
<gene>
    <name evidence="1" type="ORF">NDU88_001032</name>
</gene>
<evidence type="ECO:0000313" key="1">
    <source>
        <dbReference type="EMBL" id="KAJ1191716.1"/>
    </source>
</evidence>
<evidence type="ECO:0000313" key="2">
    <source>
        <dbReference type="Proteomes" id="UP001066276"/>
    </source>
</evidence>
<dbReference type="AlphaFoldDB" id="A0AAV7USX5"/>
<accession>A0AAV7USX5</accession>
<sequence length="75" mass="8574">MIPRRWYCQEDRKKRNERQVFGYPDIRVPSCDGVLLSALRALSILSVCFIGNPDIRVPGFGVICSRDIRYPATTS</sequence>
<dbReference type="Proteomes" id="UP001066276">
    <property type="component" value="Chromosome 2_2"/>
</dbReference>
<comment type="caution">
    <text evidence="1">The sequence shown here is derived from an EMBL/GenBank/DDBJ whole genome shotgun (WGS) entry which is preliminary data.</text>
</comment>
<dbReference type="EMBL" id="JANPWB010000004">
    <property type="protein sequence ID" value="KAJ1191716.1"/>
    <property type="molecule type" value="Genomic_DNA"/>
</dbReference>